<dbReference type="RefSeq" id="WP_113804021.1">
    <property type="nucleotide sequence ID" value="NZ_QOCW01000001.1"/>
</dbReference>
<accession>A0A366Y0E2</accession>
<proteinExistence type="predicted"/>
<dbReference type="Proteomes" id="UP000253314">
    <property type="component" value="Unassembled WGS sequence"/>
</dbReference>
<dbReference type="EMBL" id="QOCW01000001">
    <property type="protein sequence ID" value="RBW71316.1"/>
    <property type="molecule type" value="Genomic_DNA"/>
</dbReference>
<evidence type="ECO:0000313" key="2">
    <source>
        <dbReference type="Proteomes" id="UP000253314"/>
    </source>
</evidence>
<dbReference type="AlphaFoldDB" id="A0A366Y0E2"/>
<organism evidence="1 2">
    <name type="scientific">Bacillus taeanensis</name>
    <dbReference type="NCBI Taxonomy" id="273032"/>
    <lineage>
        <taxon>Bacteria</taxon>
        <taxon>Bacillati</taxon>
        <taxon>Bacillota</taxon>
        <taxon>Bacilli</taxon>
        <taxon>Bacillales</taxon>
        <taxon>Bacillaceae</taxon>
        <taxon>Bacillus</taxon>
    </lineage>
</organism>
<comment type="caution">
    <text evidence="1">The sequence shown here is derived from an EMBL/GenBank/DDBJ whole genome shotgun (WGS) entry which is preliminary data.</text>
</comment>
<evidence type="ECO:0000313" key="1">
    <source>
        <dbReference type="EMBL" id="RBW71316.1"/>
    </source>
</evidence>
<reference evidence="1 2" key="1">
    <citation type="submission" date="2018-07" db="EMBL/GenBank/DDBJ databases">
        <title>Lottiidibacillus patelloidae gen. nov., sp. nov., isolated from the intestinal tract of a marine limpet and the reclassification of B. taeanensis BH030017T, B. algicola KMM 3737T and B. hwajinpoensis SW-72T as genus Lottiidibacillus.</title>
        <authorList>
            <person name="Liu R."/>
            <person name="Huang Z."/>
        </authorList>
    </citation>
    <scope>NUCLEOTIDE SEQUENCE [LARGE SCALE GENOMIC DNA]</scope>
    <source>
        <strain evidence="1 2">BH030017</strain>
    </source>
</reference>
<name>A0A366Y0E2_9BACI</name>
<keyword evidence="2" id="KW-1185">Reference proteome</keyword>
<protein>
    <submittedName>
        <fullName evidence="1">Uncharacterized protein</fullName>
    </submittedName>
</protein>
<sequence length="64" mass="7092">MANGMTKMFRKRNNNWGTGTMLSLLGVGIGAAAGYSMARGMNNETKQIEKFEDEFMKKSDQLSP</sequence>
<gene>
    <name evidence="1" type="ORF">DS031_00765</name>
</gene>